<protein>
    <recommendedName>
        <fullName evidence="4 5">Small ribosomal subunit protein bS18</fullName>
    </recommendedName>
</protein>
<evidence type="ECO:0000256" key="7">
    <source>
        <dbReference type="SAM" id="MobiDB-lite"/>
    </source>
</evidence>
<comment type="similarity">
    <text evidence="1 5 6">Belongs to the bacterial ribosomal protein bS18 family.</text>
</comment>
<proteinExistence type="inferred from homology"/>
<gene>
    <name evidence="5" type="primary">rpsR</name>
    <name evidence="8" type="ORF">SAMN06296036_101163</name>
</gene>
<evidence type="ECO:0000256" key="1">
    <source>
        <dbReference type="ARBA" id="ARBA00005589"/>
    </source>
</evidence>
<organism evidence="8 9">
    <name type="scientific">Pseudobacteriovorax antillogorgiicola</name>
    <dbReference type="NCBI Taxonomy" id="1513793"/>
    <lineage>
        <taxon>Bacteria</taxon>
        <taxon>Pseudomonadati</taxon>
        <taxon>Bdellovibrionota</taxon>
        <taxon>Oligoflexia</taxon>
        <taxon>Oligoflexales</taxon>
        <taxon>Pseudobacteriovoracaceae</taxon>
        <taxon>Pseudobacteriovorax</taxon>
    </lineage>
</organism>
<dbReference type="GO" id="GO:0070181">
    <property type="term" value="F:small ribosomal subunit rRNA binding"/>
    <property type="evidence" value="ECO:0007669"/>
    <property type="project" value="TreeGrafter"/>
</dbReference>
<dbReference type="Gene3D" id="4.10.640.10">
    <property type="entry name" value="Ribosomal protein S18"/>
    <property type="match status" value="1"/>
</dbReference>
<dbReference type="PANTHER" id="PTHR13479:SF40">
    <property type="entry name" value="SMALL RIBOSOMAL SUBUNIT PROTEIN BS18M"/>
    <property type="match status" value="1"/>
</dbReference>
<dbReference type="GO" id="GO:0006412">
    <property type="term" value="P:translation"/>
    <property type="evidence" value="ECO:0007669"/>
    <property type="project" value="UniProtKB-UniRule"/>
</dbReference>
<keyword evidence="5" id="KW-0694">RNA-binding</keyword>
<feature type="region of interest" description="Disordered" evidence="7">
    <location>
        <begin position="95"/>
        <end position="128"/>
    </location>
</feature>
<dbReference type="InterPro" id="IPR001648">
    <property type="entry name" value="Ribosomal_bS18"/>
</dbReference>
<evidence type="ECO:0000256" key="6">
    <source>
        <dbReference type="RuleBase" id="RU003910"/>
    </source>
</evidence>
<dbReference type="GO" id="GO:0022627">
    <property type="term" value="C:cytosolic small ribosomal subunit"/>
    <property type="evidence" value="ECO:0007669"/>
    <property type="project" value="TreeGrafter"/>
</dbReference>
<dbReference type="STRING" id="1513793.SAMN06296036_101163"/>
<dbReference type="Proteomes" id="UP000192907">
    <property type="component" value="Unassembled WGS sequence"/>
</dbReference>
<evidence type="ECO:0000256" key="5">
    <source>
        <dbReference type="HAMAP-Rule" id="MF_00270"/>
    </source>
</evidence>
<sequence length="128" mass="14742">MANAKRKRRLLFRRKRTLDPSIVIDYKKPEVLRRFITDRGKIIPRRISGATARQQRAICTAVKRARYLALLPYSLAHRQERNFATEMSAIATSAIGTARKVQHRSDRDRPSGDRDNKASDAPKEQRGE</sequence>
<keyword evidence="3 5" id="KW-0687">Ribonucleoprotein</keyword>
<keyword evidence="2 5" id="KW-0689">Ribosomal protein</keyword>
<accession>A0A1Y6B3S5</accession>
<dbReference type="HAMAP" id="MF_00270">
    <property type="entry name" value="Ribosomal_bS18"/>
    <property type="match status" value="1"/>
</dbReference>
<dbReference type="PROSITE" id="PS00057">
    <property type="entry name" value="RIBOSOMAL_S18"/>
    <property type="match status" value="1"/>
</dbReference>
<dbReference type="InterPro" id="IPR018275">
    <property type="entry name" value="Ribosomal_bS18_CS"/>
</dbReference>
<evidence type="ECO:0000313" key="8">
    <source>
        <dbReference type="EMBL" id="SME88548.1"/>
    </source>
</evidence>
<dbReference type="SUPFAM" id="SSF46911">
    <property type="entry name" value="Ribosomal protein S18"/>
    <property type="match status" value="1"/>
</dbReference>
<keyword evidence="5" id="KW-0699">rRNA-binding</keyword>
<dbReference type="PANTHER" id="PTHR13479">
    <property type="entry name" value="30S RIBOSOMAL PROTEIN S18"/>
    <property type="match status" value="1"/>
</dbReference>
<dbReference type="OrthoDB" id="9812008at2"/>
<dbReference type="AlphaFoldDB" id="A0A1Y6B3S5"/>
<dbReference type="GO" id="GO:0003735">
    <property type="term" value="F:structural constituent of ribosome"/>
    <property type="evidence" value="ECO:0007669"/>
    <property type="project" value="InterPro"/>
</dbReference>
<name>A0A1Y6B3S5_9BACT</name>
<evidence type="ECO:0000313" key="9">
    <source>
        <dbReference type="Proteomes" id="UP000192907"/>
    </source>
</evidence>
<dbReference type="EMBL" id="FWZT01000001">
    <property type="protein sequence ID" value="SME88548.1"/>
    <property type="molecule type" value="Genomic_DNA"/>
</dbReference>
<dbReference type="InterPro" id="IPR036870">
    <property type="entry name" value="Ribosomal_bS18_sf"/>
</dbReference>
<dbReference type="Pfam" id="PF01084">
    <property type="entry name" value="Ribosomal_S18"/>
    <property type="match status" value="1"/>
</dbReference>
<keyword evidence="9" id="KW-1185">Reference proteome</keyword>
<comment type="function">
    <text evidence="5">Binds as a heterodimer with protein bS6 to the central domain of the 16S rRNA, where it helps stabilize the platform of the 30S subunit.</text>
</comment>
<dbReference type="NCBIfam" id="TIGR00165">
    <property type="entry name" value="S18"/>
    <property type="match status" value="1"/>
</dbReference>
<evidence type="ECO:0000256" key="2">
    <source>
        <dbReference type="ARBA" id="ARBA00022980"/>
    </source>
</evidence>
<comment type="subunit">
    <text evidence="5">Part of the 30S ribosomal subunit. Forms a tight heterodimer with protein bS6.</text>
</comment>
<reference evidence="9" key="1">
    <citation type="submission" date="2017-04" db="EMBL/GenBank/DDBJ databases">
        <authorList>
            <person name="Varghese N."/>
            <person name="Submissions S."/>
        </authorList>
    </citation>
    <scope>NUCLEOTIDE SEQUENCE [LARGE SCALE GENOMIC DNA]</scope>
    <source>
        <strain evidence="9">RKEM611</strain>
    </source>
</reference>
<dbReference type="PRINTS" id="PR00974">
    <property type="entry name" value="RIBOSOMALS18"/>
</dbReference>
<evidence type="ECO:0000256" key="3">
    <source>
        <dbReference type="ARBA" id="ARBA00023274"/>
    </source>
</evidence>
<feature type="compositionally biased region" description="Basic and acidic residues" evidence="7">
    <location>
        <begin position="103"/>
        <end position="128"/>
    </location>
</feature>
<evidence type="ECO:0000256" key="4">
    <source>
        <dbReference type="ARBA" id="ARBA00035141"/>
    </source>
</evidence>